<dbReference type="Pfam" id="PF01694">
    <property type="entry name" value="Rhomboid"/>
    <property type="match status" value="1"/>
</dbReference>
<feature type="transmembrane region" description="Helical" evidence="7">
    <location>
        <begin position="138"/>
        <end position="164"/>
    </location>
</feature>
<feature type="transmembrane region" description="Helical" evidence="7">
    <location>
        <begin position="81"/>
        <end position="99"/>
    </location>
</feature>
<dbReference type="InterPro" id="IPR022764">
    <property type="entry name" value="Peptidase_S54_rhomboid_dom"/>
</dbReference>
<organism evidence="9 10">
    <name type="scientific">Pedobacter ureilyticus</name>
    <dbReference type="NCBI Taxonomy" id="1393051"/>
    <lineage>
        <taxon>Bacteria</taxon>
        <taxon>Pseudomonadati</taxon>
        <taxon>Bacteroidota</taxon>
        <taxon>Sphingobacteriia</taxon>
        <taxon>Sphingobacteriales</taxon>
        <taxon>Sphingobacteriaceae</taxon>
        <taxon>Pedobacter</taxon>
    </lineage>
</organism>
<dbReference type="GO" id="GO:0008233">
    <property type="term" value="F:peptidase activity"/>
    <property type="evidence" value="ECO:0007669"/>
    <property type="project" value="UniProtKB-KW"/>
</dbReference>
<evidence type="ECO:0000256" key="6">
    <source>
        <dbReference type="ARBA" id="ARBA00023136"/>
    </source>
</evidence>
<comment type="subcellular location">
    <subcellularLocation>
        <location evidence="1">Membrane</location>
        <topology evidence="1">Multi-pass membrane protein</topology>
    </subcellularLocation>
</comment>
<evidence type="ECO:0000256" key="4">
    <source>
        <dbReference type="ARBA" id="ARBA00022801"/>
    </source>
</evidence>
<reference evidence="9 10" key="1">
    <citation type="submission" date="2024-12" db="EMBL/GenBank/DDBJ databases">
        <authorList>
            <person name="Hu S."/>
        </authorList>
    </citation>
    <scope>NUCLEOTIDE SEQUENCE [LARGE SCALE GENOMIC DNA]</scope>
    <source>
        <strain evidence="9 10">THG-T11</strain>
    </source>
</reference>
<evidence type="ECO:0000256" key="2">
    <source>
        <dbReference type="ARBA" id="ARBA00009045"/>
    </source>
</evidence>
<feature type="domain" description="Peptidase S54 rhomboid" evidence="8">
    <location>
        <begin position="47"/>
        <end position="191"/>
    </location>
</feature>
<dbReference type="PANTHER" id="PTHR43731">
    <property type="entry name" value="RHOMBOID PROTEASE"/>
    <property type="match status" value="1"/>
</dbReference>
<feature type="transmembrane region" description="Helical" evidence="7">
    <location>
        <begin position="111"/>
        <end position="132"/>
    </location>
</feature>
<dbReference type="SUPFAM" id="SSF144091">
    <property type="entry name" value="Rhomboid-like"/>
    <property type="match status" value="1"/>
</dbReference>
<keyword evidence="4 9" id="KW-0378">Hydrolase</keyword>
<dbReference type="InterPro" id="IPR035952">
    <property type="entry name" value="Rhomboid-like_sf"/>
</dbReference>
<comment type="similarity">
    <text evidence="2">Belongs to the peptidase S54 family.</text>
</comment>
<comment type="caution">
    <text evidence="9">The sequence shown here is derived from an EMBL/GenBank/DDBJ whole genome shotgun (WGS) entry which is preliminary data.</text>
</comment>
<evidence type="ECO:0000313" key="10">
    <source>
        <dbReference type="Proteomes" id="UP001517247"/>
    </source>
</evidence>
<keyword evidence="10" id="KW-1185">Reference proteome</keyword>
<dbReference type="EMBL" id="SSHJ02000005">
    <property type="protein sequence ID" value="MFN0255151.1"/>
    <property type="molecule type" value="Genomic_DNA"/>
</dbReference>
<dbReference type="GO" id="GO:0006508">
    <property type="term" value="P:proteolysis"/>
    <property type="evidence" value="ECO:0007669"/>
    <property type="project" value="UniProtKB-KW"/>
</dbReference>
<keyword evidence="3 7" id="KW-0812">Transmembrane</keyword>
<feature type="transmembrane region" description="Helical" evidence="7">
    <location>
        <begin position="176"/>
        <end position="200"/>
    </location>
</feature>
<dbReference type="InterPro" id="IPR050925">
    <property type="entry name" value="Rhomboid_protease_S54"/>
</dbReference>
<evidence type="ECO:0000256" key="3">
    <source>
        <dbReference type="ARBA" id="ARBA00022692"/>
    </source>
</evidence>
<evidence type="ECO:0000256" key="7">
    <source>
        <dbReference type="SAM" id="Phobius"/>
    </source>
</evidence>
<protein>
    <submittedName>
        <fullName evidence="9">Rhomboid family intramembrane serine protease</fullName>
        <ecNumber evidence="9">3.4.21.-</ecNumber>
    </submittedName>
</protein>
<sequence length="208" mass="23767">MLLEYWNAAPVASIIFIFTLITSIYAFNNTELFGKFMLHPYSVSKGNKLYTFITSGLIHADWMHLIFNMVAFYSFGFALEIMMGSWKFGLIYFVALILSDMPTVFRHKDDFRYSSLGASGAISAVLFSYILFQPLTKLGIIFIPFLRIYAIAFGVLYLIYCVYMSKNSRDNINHDAHFFGALTGLILTVILKPGIIPHFIEQLSSIWQ</sequence>
<dbReference type="RefSeq" id="WP_170311303.1">
    <property type="nucleotide sequence ID" value="NZ_SSHJ02000005.1"/>
</dbReference>
<evidence type="ECO:0000259" key="8">
    <source>
        <dbReference type="Pfam" id="PF01694"/>
    </source>
</evidence>
<evidence type="ECO:0000256" key="1">
    <source>
        <dbReference type="ARBA" id="ARBA00004141"/>
    </source>
</evidence>
<keyword evidence="6 7" id="KW-0472">Membrane</keyword>
<dbReference type="EC" id="3.4.21.-" evidence="9"/>
<keyword evidence="9" id="KW-0645">Protease</keyword>
<gene>
    <name evidence="9" type="ORF">E6A44_006175</name>
</gene>
<accession>A0ABW9J3P5</accession>
<proteinExistence type="inferred from homology"/>
<dbReference type="Proteomes" id="UP001517247">
    <property type="component" value="Unassembled WGS sequence"/>
</dbReference>
<name>A0ABW9J3P5_9SPHI</name>
<evidence type="ECO:0000256" key="5">
    <source>
        <dbReference type="ARBA" id="ARBA00022989"/>
    </source>
</evidence>
<feature type="transmembrane region" description="Helical" evidence="7">
    <location>
        <begin position="6"/>
        <end position="28"/>
    </location>
</feature>
<evidence type="ECO:0000313" key="9">
    <source>
        <dbReference type="EMBL" id="MFN0255151.1"/>
    </source>
</evidence>
<dbReference type="Gene3D" id="1.20.1540.10">
    <property type="entry name" value="Rhomboid-like"/>
    <property type="match status" value="1"/>
</dbReference>
<keyword evidence="5 7" id="KW-1133">Transmembrane helix</keyword>
<dbReference type="PANTHER" id="PTHR43731:SF14">
    <property type="entry name" value="PRESENILIN-ASSOCIATED RHOMBOID-LIKE PROTEIN, MITOCHONDRIAL"/>
    <property type="match status" value="1"/>
</dbReference>